<dbReference type="InterPro" id="IPR050483">
    <property type="entry name" value="CoA-transferase_III_domain"/>
</dbReference>
<name>A0ABW1U3L5_9BURK</name>
<accession>A0ABW1U3L5</accession>
<dbReference type="EMBL" id="JBHSRS010000084">
    <property type="protein sequence ID" value="MFC6284269.1"/>
    <property type="molecule type" value="Genomic_DNA"/>
</dbReference>
<dbReference type="InterPro" id="IPR023606">
    <property type="entry name" value="CoA-Trfase_III_dom_1_sf"/>
</dbReference>
<dbReference type="GO" id="GO:0016740">
    <property type="term" value="F:transferase activity"/>
    <property type="evidence" value="ECO:0007669"/>
    <property type="project" value="UniProtKB-KW"/>
</dbReference>
<dbReference type="SUPFAM" id="SSF89796">
    <property type="entry name" value="CoA-transferase family III (CaiB/BaiF)"/>
    <property type="match status" value="1"/>
</dbReference>
<gene>
    <name evidence="2" type="ORF">ACFQND_23825</name>
</gene>
<dbReference type="PANTHER" id="PTHR48207">
    <property type="entry name" value="SUCCINATE--HYDROXYMETHYLGLUTARATE COA-TRANSFERASE"/>
    <property type="match status" value="1"/>
</dbReference>
<organism evidence="2 3">
    <name type="scientific">Polaromonas aquatica</name>
    <dbReference type="NCBI Taxonomy" id="332657"/>
    <lineage>
        <taxon>Bacteria</taxon>
        <taxon>Pseudomonadati</taxon>
        <taxon>Pseudomonadota</taxon>
        <taxon>Betaproteobacteria</taxon>
        <taxon>Burkholderiales</taxon>
        <taxon>Comamonadaceae</taxon>
        <taxon>Polaromonas</taxon>
    </lineage>
</organism>
<dbReference type="Proteomes" id="UP001596270">
    <property type="component" value="Unassembled WGS sequence"/>
</dbReference>
<dbReference type="InterPro" id="IPR003673">
    <property type="entry name" value="CoA-Trfase_fam_III"/>
</dbReference>
<dbReference type="Gene3D" id="3.30.1540.10">
    <property type="entry name" value="formyl-coa transferase, domain 3"/>
    <property type="match status" value="1"/>
</dbReference>
<dbReference type="Pfam" id="PF02515">
    <property type="entry name" value="CoA_transf_3"/>
    <property type="match status" value="1"/>
</dbReference>
<dbReference type="InterPro" id="IPR044855">
    <property type="entry name" value="CoA-Trfase_III_dom3_sf"/>
</dbReference>
<keyword evidence="3" id="KW-1185">Reference proteome</keyword>
<protein>
    <submittedName>
        <fullName evidence="2">CaiB/BaiF CoA transferase family protein</fullName>
    </submittedName>
</protein>
<proteinExistence type="predicted"/>
<dbReference type="RefSeq" id="WP_371440025.1">
    <property type="nucleotide sequence ID" value="NZ_JBHSRS010000084.1"/>
</dbReference>
<dbReference type="Gene3D" id="3.40.50.10540">
    <property type="entry name" value="Crotonobetainyl-coa:carnitine coa-transferase, domain 1"/>
    <property type="match status" value="1"/>
</dbReference>
<dbReference type="PANTHER" id="PTHR48207:SF3">
    <property type="entry name" value="SUCCINATE--HYDROXYMETHYLGLUTARATE COA-TRANSFERASE"/>
    <property type="match status" value="1"/>
</dbReference>
<evidence type="ECO:0000313" key="2">
    <source>
        <dbReference type="EMBL" id="MFC6284269.1"/>
    </source>
</evidence>
<reference evidence="3" key="1">
    <citation type="journal article" date="2019" name="Int. J. Syst. Evol. Microbiol.">
        <title>The Global Catalogue of Microorganisms (GCM) 10K type strain sequencing project: providing services to taxonomists for standard genome sequencing and annotation.</title>
        <authorList>
            <consortium name="The Broad Institute Genomics Platform"/>
            <consortium name="The Broad Institute Genome Sequencing Center for Infectious Disease"/>
            <person name="Wu L."/>
            <person name="Ma J."/>
        </authorList>
    </citation>
    <scope>NUCLEOTIDE SEQUENCE [LARGE SCALE GENOMIC DNA]</scope>
    <source>
        <strain evidence="3">CCUG 39402</strain>
    </source>
</reference>
<evidence type="ECO:0000256" key="1">
    <source>
        <dbReference type="ARBA" id="ARBA00022679"/>
    </source>
</evidence>
<comment type="caution">
    <text evidence="2">The sequence shown here is derived from an EMBL/GenBank/DDBJ whole genome shotgun (WGS) entry which is preliminary data.</text>
</comment>
<sequence length="407" mass="43570">MTLTKNHPGKPAPLQSIRILDLTTVLAGPYCTYQLGLLGAEVIKIERPGQGDWARNGSPITNIPEFSAQFVAQNAGKKSITLDLQSDQGREIALRLIESSDILVENFSPGVADRLGLGYEMARGQRKDIVYCALSGYGQDGPMSRRPAYDHVIQAISGITMLTGTRESVPNRIGPPLFDYLAGMYGAFAVMAALRERDRTGQSQMVDVAMLDAAIVAMASTVSTLVNGGITPQPNGNTAASGSPASGIFETREGLLSMTGNQEQQVVRLCRVLGLDALLDDDSFSTTASRAANADAFRRLLASALQQRTALEWEELLAAAHVPAAKVRTVMETMNEAHVAHREVQQQVQDPVTGHSMSVPSIGFKWNQLALGPDEAPPRLGQHTDQLLAALGLSATDIGQLRSANVI</sequence>
<keyword evidence="1 2" id="KW-0808">Transferase</keyword>
<evidence type="ECO:0000313" key="3">
    <source>
        <dbReference type="Proteomes" id="UP001596270"/>
    </source>
</evidence>